<reference evidence="2 3" key="1">
    <citation type="submission" date="2019-04" db="EMBL/GenBank/DDBJ databases">
        <title>Chromosome genome assembly for Takifugu flavidus.</title>
        <authorList>
            <person name="Xiao S."/>
        </authorList>
    </citation>
    <scope>NUCLEOTIDE SEQUENCE [LARGE SCALE GENOMIC DNA]</scope>
    <source>
        <strain evidence="2">HTHZ2018</strain>
        <tissue evidence="2">Muscle</tissue>
    </source>
</reference>
<gene>
    <name evidence="2" type="ORF">D4764_06G0008280</name>
</gene>
<evidence type="ECO:0000256" key="1">
    <source>
        <dbReference type="SAM" id="MobiDB-lite"/>
    </source>
</evidence>
<feature type="compositionally biased region" description="Low complexity" evidence="1">
    <location>
        <begin position="111"/>
        <end position="125"/>
    </location>
</feature>
<comment type="caution">
    <text evidence="2">The sequence shown here is derived from an EMBL/GenBank/DDBJ whole genome shotgun (WGS) entry which is preliminary data.</text>
</comment>
<evidence type="ECO:0000313" key="2">
    <source>
        <dbReference type="EMBL" id="TWW59298.1"/>
    </source>
</evidence>
<organism evidence="2 3">
    <name type="scientific">Takifugu flavidus</name>
    <name type="common">sansaifugu</name>
    <dbReference type="NCBI Taxonomy" id="433684"/>
    <lineage>
        <taxon>Eukaryota</taxon>
        <taxon>Metazoa</taxon>
        <taxon>Chordata</taxon>
        <taxon>Craniata</taxon>
        <taxon>Vertebrata</taxon>
        <taxon>Euteleostomi</taxon>
        <taxon>Actinopterygii</taxon>
        <taxon>Neopterygii</taxon>
        <taxon>Teleostei</taxon>
        <taxon>Neoteleostei</taxon>
        <taxon>Acanthomorphata</taxon>
        <taxon>Eupercaria</taxon>
        <taxon>Tetraodontiformes</taxon>
        <taxon>Tetradontoidea</taxon>
        <taxon>Tetraodontidae</taxon>
        <taxon>Takifugu</taxon>
    </lineage>
</organism>
<feature type="region of interest" description="Disordered" evidence="1">
    <location>
        <begin position="1"/>
        <end position="132"/>
    </location>
</feature>
<protein>
    <submittedName>
        <fullName evidence="2">Uncharacterized protein</fullName>
    </submittedName>
</protein>
<evidence type="ECO:0000313" key="3">
    <source>
        <dbReference type="Proteomes" id="UP000324091"/>
    </source>
</evidence>
<dbReference type="EMBL" id="RHFK02000019">
    <property type="protein sequence ID" value="TWW59298.1"/>
    <property type="molecule type" value="Genomic_DNA"/>
</dbReference>
<dbReference type="Proteomes" id="UP000324091">
    <property type="component" value="Chromosome 6"/>
</dbReference>
<dbReference type="AlphaFoldDB" id="A0A5C6MY22"/>
<sequence>MEGGEQHKEDAGSPPGQPSTGNRSGPPGPQETREQKWPSRATGNSGTEAVLQDCRELRNSSPPVPQRTRNRSSPPGLQRTQNRSSPPGLQRTQEQKQSSRTADPTHDEGTRTNTLTTQTDTLALTGRRNLLK</sequence>
<accession>A0A5C6MY22</accession>
<proteinExistence type="predicted"/>
<keyword evidence="3" id="KW-1185">Reference proteome</keyword>
<feature type="compositionally biased region" description="Basic and acidic residues" evidence="1">
    <location>
        <begin position="1"/>
        <end position="11"/>
    </location>
</feature>
<feature type="compositionally biased region" description="Polar residues" evidence="1">
    <location>
        <begin position="71"/>
        <end position="102"/>
    </location>
</feature>
<name>A0A5C6MY22_9TELE</name>